<reference evidence="2 3" key="1">
    <citation type="submission" date="2021-06" db="EMBL/GenBank/DDBJ databases">
        <title>Caerostris extrusa draft genome.</title>
        <authorList>
            <person name="Kono N."/>
            <person name="Arakawa K."/>
        </authorList>
    </citation>
    <scope>NUCLEOTIDE SEQUENCE [LARGE SCALE GENOMIC DNA]</scope>
</reference>
<protein>
    <submittedName>
        <fullName evidence="2">Uncharacterized protein</fullName>
    </submittedName>
</protein>
<gene>
    <name evidence="2" type="ORF">CEXT_524341</name>
</gene>
<dbReference type="AlphaFoldDB" id="A0AAV4XNK7"/>
<dbReference type="EMBL" id="BPLR01000641">
    <property type="protein sequence ID" value="GIY96234.1"/>
    <property type="molecule type" value="Genomic_DNA"/>
</dbReference>
<name>A0AAV4XNK7_CAEEX</name>
<dbReference type="Proteomes" id="UP001054945">
    <property type="component" value="Unassembled WGS sequence"/>
</dbReference>
<evidence type="ECO:0000313" key="2">
    <source>
        <dbReference type="EMBL" id="GIY96234.1"/>
    </source>
</evidence>
<evidence type="ECO:0000256" key="1">
    <source>
        <dbReference type="SAM" id="MobiDB-lite"/>
    </source>
</evidence>
<accession>A0AAV4XNK7</accession>
<evidence type="ECO:0000313" key="3">
    <source>
        <dbReference type="Proteomes" id="UP001054945"/>
    </source>
</evidence>
<keyword evidence="3" id="KW-1185">Reference proteome</keyword>
<sequence>MTSQTTCKLMGDSSAVTPLFSARCVPRGEDKSSPPSRISGNRDFKMLRKDTEISALPAQEFASLKVRFLIYTSTNSINTTHPFTCCSIHNPVTHKLLTSKHDARRSGHTSTVRGGRKKATL</sequence>
<proteinExistence type="predicted"/>
<comment type="caution">
    <text evidence="2">The sequence shown here is derived from an EMBL/GenBank/DDBJ whole genome shotgun (WGS) entry which is preliminary data.</text>
</comment>
<feature type="region of interest" description="Disordered" evidence="1">
    <location>
        <begin position="99"/>
        <end position="121"/>
    </location>
</feature>
<organism evidence="2 3">
    <name type="scientific">Caerostris extrusa</name>
    <name type="common">Bark spider</name>
    <name type="synonym">Caerostris bankana</name>
    <dbReference type="NCBI Taxonomy" id="172846"/>
    <lineage>
        <taxon>Eukaryota</taxon>
        <taxon>Metazoa</taxon>
        <taxon>Ecdysozoa</taxon>
        <taxon>Arthropoda</taxon>
        <taxon>Chelicerata</taxon>
        <taxon>Arachnida</taxon>
        <taxon>Araneae</taxon>
        <taxon>Araneomorphae</taxon>
        <taxon>Entelegynae</taxon>
        <taxon>Araneoidea</taxon>
        <taxon>Araneidae</taxon>
        <taxon>Caerostris</taxon>
    </lineage>
</organism>